<dbReference type="EMBL" id="MNPW01000004">
    <property type="protein sequence ID" value="ONH55055.1"/>
    <property type="molecule type" value="Genomic_DNA"/>
</dbReference>
<proteinExistence type="predicted"/>
<protein>
    <submittedName>
        <fullName evidence="2">Uncharacterized protein</fullName>
    </submittedName>
</protein>
<evidence type="ECO:0000313" key="3">
    <source>
        <dbReference type="Proteomes" id="UP000189295"/>
    </source>
</evidence>
<feature type="region of interest" description="Disordered" evidence="1">
    <location>
        <begin position="1"/>
        <end position="28"/>
    </location>
</feature>
<gene>
    <name evidence="2" type="ORF">BLL36_09105</name>
</gene>
<comment type="caution">
    <text evidence="2">The sequence shown here is derived from an EMBL/GenBank/DDBJ whole genome shotgun (WGS) entry which is preliminary data.</text>
</comment>
<name>A0A1V2KCF6_PSECE</name>
<dbReference type="Proteomes" id="UP000189295">
    <property type="component" value="Unassembled WGS sequence"/>
</dbReference>
<dbReference type="OrthoDB" id="9951012at2"/>
<sequence>MATKIAAKFKSPNKNSTSNVDISELPNKGDHINQDGHLFVVTKKTFYSENDVVTGVEFELDPA</sequence>
<organism evidence="2 3">
    <name type="scientific">Pseudomonas cedrina subsp. cedrina</name>
    <dbReference type="NCBI Taxonomy" id="76762"/>
    <lineage>
        <taxon>Bacteria</taxon>
        <taxon>Pseudomonadati</taxon>
        <taxon>Pseudomonadota</taxon>
        <taxon>Gammaproteobacteria</taxon>
        <taxon>Pseudomonadales</taxon>
        <taxon>Pseudomonadaceae</taxon>
        <taxon>Pseudomonas</taxon>
    </lineage>
</organism>
<dbReference type="AlphaFoldDB" id="A0A1V2KCF6"/>
<dbReference type="RefSeq" id="WP_076951149.1">
    <property type="nucleotide sequence ID" value="NZ_MNPW01000004.1"/>
</dbReference>
<evidence type="ECO:0000256" key="1">
    <source>
        <dbReference type="SAM" id="MobiDB-lite"/>
    </source>
</evidence>
<evidence type="ECO:0000313" key="2">
    <source>
        <dbReference type="EMBL" id="ONH55055.1"/>
    </source>
</evidence>
<reference evidence="2 3" key="1">
    <citation type="submission" date="2016-10" db="EMBL/GenBank/DDBJ databases">
        <title>Pseudomonas lactis sp. nov. and Pseudomonas paralactis sp. nov., isolated from bovine raw milk.</title>
        <authorList>
            <person name="Von Neubeck M."/>
            <person name="Huptas C."/>
            <person name="Glueck C."/>
            <person name="Krewinkel M."/>
            <person name="Stoeckel M."/>
            <person name="Stressler T."/>
            <person name="Fischer L."/>
            <person name="Hinrichs J."/>
            <person name="Scherer S."/>
            <person name="Wenning M."/>
        </authorList>
    </citation>
    <scope>NUCLEOTIDE SEQUENCE [LARGE SCALE GENOMIC DNA]</scope>
    <source>
        <strain evidence="2 3">DSM 17516</strain>
    </source>
</reference>
<feature type="compositionally biased region" description="Polar residues" evidence="1">
    <location>
        <begin position="12"/>
        <end position="21"/>
    </location>
</feature>
<accession>A0A1V2KCF6</accession>